<proteinExistence type="inferred from homology"/>
<dbReference type="InterPro" id="IPR029063">
    <property type="entry name" value="SAM-dependent_MTases_sf"/>
</dbReference>
<evidence type="ECO:0000256" key="3">
    <source>
        <dbReference type="PROSITE-ProRule" id="PRU00354"/>
    </source>
</evidence>
<accession>A0A9W8DLM8</accession>
<dbReference type="AlphaFoldDB" id="A0A9W8DLM8"/>
<evidence type="ECO:0000313" key="6">
    <source>
        <dbReference type="EMBL" id="KAJ1908923.1"/>
    </source>
</evidence>
<dbReference type="GO" id="GO:0008295">
    <property type="term" value="P:spermidine biosynthetic process"/>
    <property type="evidence" value="ECO:0007669"/>
    <property type="project" value="TreeGrafter"/>
</dbReference>
<evidence type="ECO:0000256" key="4">
    <source>
        <dbReference type="RuleBase" id="RU003836"/>
    </source>
</evidence>
<dbReference type="InterPro" id="IPR030373">
    <property type="entry name" value="PABS_CS"/>
</dbReference>
<dbReference type="FunFam" id="3.40.50.150:FF:000013">
    <property type="entry name" value="Spermidine synthase"/>
    <property type="match status" value="1"/>
</dbReference>
<comment type="similarity">
    <text evidence="1 4">Belongs to the spermidine/spermine synthase family.</text>
</comment>
<dbReference type="PANTHER" id="PTHR11558:SF11">
    <property type="entry name" value="SPERMIDINE SYNTHASE"/>
    <property type="match status" value="1"/>
</dbReference>
<dbReference type="NCBIfam" id="TIGR00417">
    <property type="entry name" value="speE"/>
    <property type="match status" value="1"/>
</dbReference>
<dbReference type="PROSITE" id="PS51006">
    <property type="entry name" value="PABS_2"/>
    <property type="match status" value="1"/>
</dbReference>
<dbReference type="InterPro" id="IPR001045">
    <property type="entry name" value="Spermi_synthase"/>
</dbReference>
<dbReference type="SUPFAM" id="SSF53335">
    <property type="entry name" value="S-adenosyl-L-methionine-dependent methyltransferases"/>
    <property type="match status" value="1"/>
</dbReference>
<evidence type="ECO:0000256" key="1">
    <source>
        <dbReference type="ARBA" id="ARBA00007867"/>
    </source>
</evidence>
<protein>
    <submittedName>
        <fullName evidence="6">Putrescine aminopropyltransferase</fullName>
        <ecNumber evidence="6">2.5.1.16</ecNumber>
    </submittedName>
</protein>
<dbReference type="Pfam" id="PF01564">
    <property type="entry name" value="Spermine_synth"/>
    <property type="match status" value="1"/>
</dbReference>
<dbReference type="CDD" id="cd02440">
    <property type="entry name" value="AdoMet_MTases"/>
    <property type="match status" value="1"/>
</dbReference>
<dbReference type="Gene3D" id="3.40.50.150">
    <property type="entry name" value="Vaccinia Virus protein VP39"/>
    <property type="match status" value="1"/>
</dbReference>
<sequence length="319" mass="35336">MANDSHAQLSHPNIVDGWFRETATMWPGQAFSLEVQQILHHEKSKYQDVLVFESKSYGNVLVLDGVVQATERDEFAYQEMITHLPMNSHPEPKKVLVIGGGDGGVLREVVKHSSVEEVTLCEIDEAVIRVSKKYLPGMAVGFEHPKVNIHIGDGFPFLADRANTFDVIITDSSDPIGPAESLYQPGYYELMYKALRPDGMICTQGECQWLHLPLIKNVLSFSARVYPSVGYAYTTIPSYPSGQIGFIICSKAADRDLAEPLRQWSVEEEADLCRYYNAQIHRAAFVLPQFAKSAVQEALKSAQADTADAATENPADGKA</sequence>
<evidence type="ECO:0000259" key="5">
    <source>
        <dbReference type="PROSITE" id="PS51006"/>
    </source>
</evidence>
<dbReference type="GO" id="GO:0015940">
    <property type="term" value="P:pantothenate biosynthetic process"/>
    <property type="evidence" value="ECO:0007669"/>
    <property type="project" value="UniProtKB-ARBA"/>
</dbReference>
<keyword evidence="7" id="KW-1185">Reference proteome</keyword>
<dbReference type="InterPro" id="IPR030668">
    <property type="entry name" value="Spermi_synthase_euk"/>
</dbReference>
<dbReference type="PANTHER" id="PTHR11558">
    <property type="entry name" value="SPERMIDINE/SPERMINE SYNTHASE"/>
    <property type="match status" value="1"/>
</dbReference>
<feature type="active site" description="Proton acceptor" evidence="3">
    <location>
        <position position="171"/>
    </location>
</feature>
<dbReference type="Proteomes" id="UP001150569">
    <property type="component" value="Unassembled WGS sequence"/>
</dbReference>
<feature type="domain" description="PABS" evidence="5">
    <location>
        <begin position="16"/>
        <end position="251"/>
    </location>
</feature>
<dbReference type="EMBL" id="JANBPT010001295">
    <property type="protein sequence ID" value="KAJ1908923.1"/>
    <property type="molecule type" value="Genomic_DNA"/>
</dbReference>
<dbReference type="InterPro" id="IPR035246">
    <property type="entry name" value="Spermidine_synt_N"/>
</dbReference>
<reference evidence="6" key="1">
    <citation type="submission" date="2022-07" db="EMBL/GenBank/DDBJ databases">
        <title>Phylogenomic reconstructions and comparative analyses of Kickxellomycotina fungi.</title>
        <authorList>
            <person name="Reynolds N.K."/>
            <person name="Stajich J.E."/>
            <person name="Barry K."/>
            <person name="Grigoriev I.V."/>
            <person name="Crous P."/>
            <person name="Smith M.E."/>
        </authorList>
    </citation>
    <scope>NUCLEOTIDE SEQUENCE</scope>
    <source>
        <strain evidence="6">RSA 861</strain>
    </source>
</reference>
<keyword evidence="3" id="KW-0620">Polyamine biosynthesis</keyword>
<dbReference type="PROSITE" id="PS01330">
    <property type="entry name" value="PABS_1"/>
    <property type="match status" value="1"/>
</dbReference>
<dbReference type="GO" id="GO:0004766">
    <property type="term" value="F:spermidine synthase activity"/>
    <property type="evidence" value="ECO:0007669"/>
    <property type="project" value="UniProtKB-EC"/>
</dbReference>
<dbReference type="PIRSF" id="PIRSF000502">
    <property type="entry name" value="Spermidine_synth"/>
    <property type="match status" value="1"/>
</dbReference>
<dbReference type="Pfam" id="PF17284">
    <property type="entry name" value="Spermine_synt_N"/>
    <property type="match status" value="1"/>
</dbReference>
<dbReference type="FunFam" id="2.30.140.10:FF:000001">
    <property type="entry name" value="SPE3p Spermidine synthase"/>
    <property type="match status" value="1"/>
</dbReference>
<evidence type="ECO:0000313" key="7">
    <source>
        <dbReference type="Proteomes" id="UP001150569"/>
    </source>
</evidence>
<dbReference type="EC" id="2.5.1.16" evidence="6"/>
<name>A0A9W8DLM8_9FUNG</name>
<dbReference type="HAMAP" id="MF_00198">
    <property type="entry name" value="Spermidine_synth"/>
    <property type="match status" value="1"/>
</dbReference>
<dbReference type="GO" id="GO:0005829">
    <property type="term" value="C:cytosol"/>
    <property type="evidence" value="ECO:0007669"/>
    <property type="project" value="TreeGrafter"/>
</dbReference>
<evidence type="ECO:0000256" key="2">
    <source>
        <dbReference type="ARBA" id="ARBA00022679"/>
    </source>
</evidence>
<dbReference type="OrthoDB" id="38125at2759"/>
<dbReference type="Gene3D" id="2.30.140.10">
    <property type="entry name" value="Spermidine synthase, tetramerisation domain"/>
    <property type="match status" value="1"/>
</dbReference>
<organism evidence="6 7">
    <name type="scientific">Tieghemiomyces parasiticus</name>
    <dbReference type="NCBI Taxonomy" id="78921"/>
    <lineage>
        <taxon>Eukaryota</taxon>
        <taxon>Fungi</taxon>
        <taxon>Fungi incertae sedis</taxon>
        <taxon>Zoopagomycota</taxon>
        <taxon>Kickxellomycotina</taxon>
        <taxon>Dimargaritomycetes</taxon>
        <taxon>Dimargaritales</taxon>
        <taxon>Dimargaritaceae</taxon>
        <taxon>Tieghemiomyces</taxon>
    </lineage>
</organism>
<dbReference type="InterPro" id="IPR030374">
    <property type="entry name" value="PABS"/>
</dbReference>
<dbReference type="NCBIfam" id="NF002010">
    <property type="entry name" value="PRK00811.1"/>
    <property type="match status" value="1"/>
</dbReference>
<dbReference type="InterPro" id="IPR037163">
    <property type="entry name" value="Spermidine_synt_N_sf"/>
</dbReference>
<comment type="caution">
    <text evidence="6">The sequence shown here is derived from an EMBL/GenBank/DDBJ whole genome shotgun (WGS) entry which is preliminary data.</text>
</comment>
<gene>
    <name evidence="6" type="primary">SPE3_3</name>
    <name evidence="6" type="ORF">IWQ60_011454</name>
</gene>
<keyword evidence="2 3" id="KW-0808">Transferase</keyword>